<evidence type="ECO:0000313" key="2">
    <source>
        <dbReference type="Proteomes" id="UP000233482"/>
    </source>
</evidence>
<reference evidence="1 2" key="1">
    <citation type="submission" date="2017-12" db="EMBL/GenBank/DDBJ databases">
        <title>Genomics of Macrococcus caseolyticus.</title>
        <authorList>
            <person name="MacFadyen A.C."/>
            <person name="Paterson G.K."/>
        </authorList>
    </citation>
    <scope>NUCLEOTIDE SEQUENCE [LARGE SCALE GENOMIC DNA]</scope>
    <source>
        <strain evidence="1 2">5788_EF188</strain>
    </source>
</reference>
<proteinExistence type="predicted"/>
<accession>A0A855GWD0</accession>
<dbReference type="Proteomes" id="UP000233482">
    <property type="component" value="Unassembled WGS sequence"/>
</dbReference>
<evidence type="ECO:0000313" key="1">
    <source>
        <dbReference type="EMBL" id="PKE26142.1"/>
    </source>
</evidence>
<organism evidence="1 2">
    <name type="scientific">Macrococcoides caseolyticum</name>
    <dbReference type="NCBI Taxonomy" id="69966"/>
    <lineage>
        <taxon>Bacteria</taxon>
        <taxon>Bacillati</taxon>
        <taxon>Bacillota</taxon>
        <taxon>Bacilli</taxon>
        <taxon>Bacillales</taxon>
        <taxon>Staphylococcaceae</taxon>
        <taxon>Macrococcoides</taxon>
    </lineage>
</organism>
<dbReference type="EMBL" id="PIXC01000012">
    <property type="protein sequence ID" value="PKE26142.1"/>
    <property type="molecule type" value="Genomic_DNA"/>
</dbReference>
<name>A0A855GWD0_9STAP</name>
<gene>
    <name evidence="1" type="ORF">CW686_06440</name>
</gene>
<protein>
    <submittedName>
        <fullName evidence="1">Uncharacterized protein</fullName>
    </submittedName>
</protein>
<comment type="caution">
    <text evidence="1">The sequence shown here is derived from an EMBL/GenBank/DDBJ whole genome shotgun (WGS) entry which is preliminary data.</text>
</comment>
<dbReference type="RefSeq" id="WP_101030854.1">
    <property type="nucleotide sequence ID" value="NZ_PIWJ01000003.1"/>
</dbReference>
<sequence length="80" mass="9482">MDRYAKAIISQFTGLIDSKVVTEDEVTKELRCVIRDKSGRESRKYFRGHTWNAVAYEINGFMNTKEFKEVYVWPLQPIYN</sequence>
<dbReference type="AlphaFoldDB" id="A0A855GWD0"/>